<comment type="caution">
    <text evidence="1">The sequence shown here is derived from an EMBL/GenBank/DDBJ whole genome shotgun (WGS) entry which is preliminary data.</text>
</comment>
<accession>A0A0D6MKQ8</accession>
<dbReference type="EMBL" id="BALE01000017">
    <property type="protein sequence ID" value="GAN54232.1"/>
    <property type="molecule type" value="Genomic_DNA"/>
</dbReference>
<evidence type="ECO:0000313" key="1">
    <source>
        <dbReference type="EMBL" id="GAN54232.1"/>
    </source>
</evidence>
<gene>
    <name evidence="1" type="ORF">Tasa_017_115</name>
</gene>
<keyword evidence="2" id="KW-1185">Reference proteome</keyword>
<protein>
    <submittedName>
        <fullName evidence="1">Uncharacterized protein</fullName>
    </submittedName>
</protein>
<evidence type="ECO:0000313" key="2">
    <source>
        <dbReference type="Proteomes" id="UP000032679"/>
    </source>
</evidence>
<reference evidence="1 2" key="1">
    <citation type="submission" date="2012-10" db="EMBL/GenBank/DDBJ databases">
        <title>Genome sequencing of Tanticharoenia sakaeratensis NBRC 103193.</title>
        <authorList>
            <person name="Azuma Y."/>
            <person name="Hadano H."/>
            <person name="Hirakawa H."/>
            <person name="Matsushita K."/>
        </authorList>
    </citation>
    <scope>NUCLEOTIDE SEQUENCE [LARGE SCALE GENOMIC DNA]</scope>
    <source>
        <strain evidence="1 2">NBRC 103193</strain>
    </source>
</reference>
<name>A0A0D6MKQ8_9PROT</name>
<organism evidence="1 2">
    <name type="scientific">Tanticharoenia sakaeratensis NBRC 103193</name>
    <dbReference type="NCBI Taxonomy" id="1231623"/>
    <lineage>
        <taxon>Bacteria</taxon>
        <taxon>Pseudomonadati</taxon>
        <taxon>Pseudomonadota</taxon>
        <taxon>Alphaproteobacteria</taxon>
        <taxon>Acetobacterales</taxon>
        <taxon>Acetobacteraceae</taxon>
        <taxon>Tanticharoenia</taxon>
    </lineage>
</organism>
<dbReference type="Proteomes" id="UP000032679">
    <property type="component" value="Unassembled WGS sequence"/>
</dbReference>
<sequence length="212" mass="23421">MAFKGQEADCSKQNLLIFFTQNGTQTFNTVLHDDPFLGRGTDSSGLTRDDYALPDESDIRQLREDRPVRWYRAISTDPADGVIAILSRGSQASGPAKVLSDSIRGVFGHKRTQLRATYLIMIVDLPRSAGPTWGQLADYIAFASLTSPKLGDVFYKGSIMSLYNQDRFQQGAPRQLTSFDLATLQALYGADADLAAHDEQAEITHEVTSEIR</sequence>
<dbReference type="AlphaFoldDB" id="A0A0D6MKQ8"/>
<proteinExistence type="predicted"/>